<dbReference type="RefSeq" id="WP_013531599.1">
    <property type="nucleotide sequence ID" value="NC_014923.1"/>
</dbReference>
<dbReference type="OrthoDB" id="8068486at2"/>
<reference evidence="2" key="1">
    <citation type="submission" date="2011-01" db="EMBL/GenBank/DDBJ databases">
        <title>Complete sequence of chromosome of Mesorhizobium ciceri bv. biserrulae WSM1271.</title>
        <authorList>
            <person name="Lucas S."/>
            <person name="Copeland A."/>
            <person name="Lapidus A."/>
            <person name="Cheng J.-F."/>
            <person name="Goodwin L."/>
            <person name="Pitluck S."/>
            <person name="Teshima H."/>
            <person name="Detter J.C."/>
            <person name="Han C."/>
            <person name="Tapia R."/>
            <person name="Land M."/>
            <person name="Hauser L."/>
            <person name="Kyrpides N."/>
            <person name="Ivanova N."/>
            <person name="Nandasena K."/>
            <person name="Reeve W.G."/>
            <person name="Howieson J.G."/>
            <person name="O'Hara G."/>
            <person name="Tiwari R.P."/>
            <person name="Woyke T."/>
        </authorList>
    </citation>
    <scope>NUCLEOTIDE SEQUENCE [LARGE SCALE GENOMIC DNA]</scope>
    <source>
        <strain evidence="2">HAMBI 2942 / LMG 23838 / WSM1271</strain>
    </source>
</reference>
<evidence type="ECO:0000313" key="1">
    <source>
        <dbReference type="EMBL" id="ADV12933.1"/>
    </source>
</evidence>
<dbReference type="EMBL" id="CP002447">
    <property type="protein sequence ID" value="ADV12933.1"/>
    <property type="molecule type" value="Genomic_DNA"/>
</dbReference>
<dbReference type="PATRIC" id="fig|765698.3.peg.4316"/>
<dbReference type="HOGENOM" id="CLU_1218589_0_0_5"/>
<dbReference type="AlphaFoldDB" id="E8T7T2"/>
<organism evidence="1 2">
    <name type="scientific">Mesorhizobium ciceri biovar biserrulae (strain HAMBI 2942 / LMG 23838 / WSM1271)</name>
    <dbReference type="NCBI Taxonomy" id="765698"/>
    <lineage>
        <taxon>Bacteria</taxon>
        <taxon>Pseudomonadati</taxon>
        <taxon>Pseudomonadota</taxon>
        <taxon>Alphaproteobacteria</taxon>
        <taxon>Hyphomicrobiales</taxon>
        <taxon>Phyllobacteriaceae</taxon>
        <taxon>Mesorhizobium</taxon>
    </lineage>
</organism>
<dbReference type="KEGG" id="mci:Mesci_3816"/>
<dbReference type="STRING" id="765698.Mesci_3816"/>
<dbReference type="Proteomes" id="UP000007471">
    <property type="component" value="Chromosome"/>
</dbReference>
<proteinExistence type="predicted"/>
<sequence>MSENQAPMIRVMGFKTSYEMLPVKGDPVAEKCDLKGYKLDASGRRILERQAEDWVTYSPSHSPMNTKTTDRVRLMLPDPSKMGEDQDGEKLKFMTARWMQIEPAYDAFKKGQDIPVNGMALAAWPGVSPEQAEVLRQSGIRTVEEVRDLQEGQMDKVRLPNMREMRKQAKMFLEHTDAAKASEREAQKDAIIEQMAEQNAAMVERMTAMEALLEERTQPKAKAKDAA</sequence>
<name>E8T7T2_MESCW</name>
<evidence type="ECO:0000313" key="2">
    <source>
        <dbReference type="Proteomes" id="UP000007471"/>
    </source>
</evidence>
<accession>E8T7T2</accession>
<protein>
    <submittedName>
        <fullName evidence="1">Uncharacterized protein</fullName>
    </submittedName>
</protein>
<gene>
    <name evidence="1" type="ordered locus">Mesci_3816</name>
</gene>